<feature type="compositionally biased region" description="Basic residues" evidence="1">
    <location>
        <begin position="19"/>
        <end position="32"/>
    </location>
</feature>
<dbReference type="Proteomes" id="UP000636800">
    <property type="component" value="Unassembled WGS sequence"/>
</dbReference>
<reference evidence="3 4" key="1">
    <citation type="journal article" date="2020" name="Nat. Food">
        <title>A phased Vanilla planifolia genome enables genetic improvement of flavour and production.</title>
        <authorList>
            <person name="Hasing T."/>
            <person name="Tang H."/>
            <person name="Brym M."/>
            <person name="Khazi F."/>
            <person name="Huang T."/>
            <person name="Chambers A.H."/>
        </authorList>
    </citation>
    <scope>NUCLEOTIDE SEQUENCE [LARGE SCALE GENOMIC DNA]</scope>
    <source>
        <tissue evidence="3">Leaf</tissue>
    </source>
</reference>
<dbReference type="PANTHER" id="PTHR31100:SF8">
    <property type="entry name" value="AT-HOOK MOTIF NUCLEAR-LOCALIZED PROTEIN 19"/>
    <property type="match status" value="1"/>
</dbReference>
<dbReference type="InterPro" id="IPR005175">
    <property type="entry name" value="PPC_dom"/>
</dbReference>
<proteinExistence type="predicted"/>
<evidence type="ECO:0000313" key="4">
    <source>
        <dbReference type="Proteomes" id="UP000636800"/>
    </source>
</evidence>
<dbReference type="InterPro" id="IPR014476">
    <property type="entry name" value="AHL15-29"/>
</dbReference>
<dbReference type="PROSITE" id="PS51742">
    <property type="entry name" value="PPC"/>
    <property type="match status" value="1"/>
</dbReference>
<organism evidence="3 4">
    <name type="scientific">Vanilla planifolia</name>
    <name type="common">Vanilla</name>
    <dbReference type="NCBI Taxonomy" id="51239"/>
    <lineage>
        <taxon>Eukaryota</taxon>
        <taxon>Viridiplantae</taxon>
        <taxon>Streptophyta</taxon>
        <taxon>Embryophyta</taxon>
        <taxon>Tracheophyta</taxon>
        <taxon>Spermatophyta</taxon>
        <taxon>Magnoliopsida</taxon>
        <taxon>Liliopsida</taxon>
        <taxon>Asparagales</taxon>
        <taxon>Orchidaceae</taxon>
        <taxon>Vanilloideae</taxon>
        <taxon>Vanilleae</taxon>
        <taxon>Vanilla</taxon>
    </lineage>
</organism>
<dbReference type="EMBL" id="JADCNL010000004">
    <property type="protein sequence ID" value="KAG0485255.1"/>
    <property type="molecule type" value="Genomic_DNA"/>
</dbReference>
<dbReference type="GO" id="GO:0005634">
    <property type="term" value="C:nucleus"/>
    <property type="evidence" value="ECO:0007669"/>
    <property type="project" value="TreeGrafter"/>
</dbReference>
<evidence type="ECO:0000313" key="3">
    <source>
        <dbReference type="EMBL" id="KAG0485255.1"/>
    </source>
</evidence>
<evidence type="ECO:0000256" key="1">
    <source>
        <dbReference type="SAM" id="MobiDB-lite"/>
    </source>
</evidence>
<dbReference type="GO" id="GO:0003700">
    <property type="term" value="F:DNA-binding transcription factor activity"/>
    <property type="evidence" value="ECO:0007669"/>
    <property type="project" value="TreeGrafter"/>
</dbReference>
<comment type="caution">
    <text evidence="3">The sequence shown here is derived from an EMBL/GenBank/DDBJ whole genome shotgun (WGS) entry which is preliminary data.</text>
</comment>
<protein>
    <recommendedName>
        <fullName evidence="2">PPC domain-containing protein</fullName>
    </recommendedName>
</protein>
<accession>A0A835R4B4</accession>
<sequence>MSNNCSNKTALDGINCETKRKRGRPKGSKNKPKSQPAILGRSVDDKPTCCSSFHTHLIEISEGSDVADAIITFARTHRGGRSGGVFVLSASGPIATACVCFTSLCQPMLLNGPCQLLSMTAIFLPGGDETMSACFGQLQGQVIWGKLAGPLMAAGKVVVVVATFGTSEAAEEGNVWSRLSDVESVARAADWAAADGVGNQSDKHRMAAAYFPGGVPSPF</sequence>
<dbReference type="SUPFAM" id="SSF117856">
    <property type="entry name" value="AF0104/ALDC/Ptd012-like"/>
    <property type="match status" value="1"/>
</dbReference>
<feature type="domain" description="PPC" evidence="2">
    <location>
        <begin position="50"/>
        <end position="192"/>
    </location>
</feature>
<dbReference type="AlphaFoldDB" id="A0A835R4B4"/>
<dbReference type="CDD" id="cd11378">
    <property type="entry name" value="DUF296"/>
    <property type="match status" value="1"/>
</dbReference>
<keyword evidence="4" id="KW-1185">Reference proteome</keyword>
<dbReference type="Pfam" id="PF03479">
    <property type="entry name" value="PCC"/>
    <property type="match status" value="1"/>
</dbReference>
<dbReference type="PANTHER" id="PTHR31100">
    <property type="entry name" value="AT-HOOK MOTIF NUCLEAR-LOCALIZED PROTEIN 15"/>
    <property type="match status" value="1"/>
</dbReference>
<gene>
    <name evidence="3" type="ORF">HPP92_009334</name>
</gene>
<dbReference type="OrthoDB" id="772546at2759"/>
<evidence type="ECO:0000259" key="2">
    <source>
        <dbReference type="PROSITE" id="PS51742"/>
    </source>
</evidence>
<dbReference type="GO" id="GO:0003680">
    <property type="term" value="F:minor groove of adenine-thymine-rich DNA binding"/>
    <property type="evidence" value="ECO:0007669"/>
    <property type="project" value="InterPro"/>
</dbReference>
<feature type="region of interest" description="Disordered" evidence="1">
    <location>
        <begin position="15"/>
        <end position="43"/>
    </location>
</feature>
<dbReference type="Gene3D" id="3.30.1330.80">
    <property type="entry name" value="Hypothetical protein, similar to alpha- acetolactate decarboxylase, domain 2"/>
    <property type="match status" value="1"/>
</dbReference>
<name>A0A835R4B4_VANPL</name>